<dbReference type="Gramene" id="rna-AYBTSS11_LOCUS14293">
    <property type="protein sequence ID" value="CAJ1950507.1"/>
    <property type="gene ID" value="gene-AYBTSS11_LOCUS14293"/>
</dbReference>
<name>A0AA86VJG3_9FABA</name>
<feature type="non-terminal residue" evidence="1">
    <location>
        <position position="57"/>
    </location>
</feature>
<keyword evidence="2" id="KW-1185">Reference proteome</keyword>
<proteinExistence type="predicted"/>
<gene>
    <name evidence="1" type="ORF">AYBTSS11_LOCUS14293</name>
</gene>
<sequence>ESMMVERSLHSYIKVGRVCCLRDQARIHLAMVRGWLCRCVRARCIHMGSKSDTNKQH</sequence>
<evidence type="ECO:0000313" key="1">
    <source>
        <dbReference type="EMBL" id="CAJ1950507.1"/>
    </source>
</evidence>
<accession>A0AA86VJG3</accession>
<dbReference type="Proteomes" id="UP001189624">
    <property type="component" value="Chromosome 4"/>
</dbReference>
<feature type="non-terminal residue" evidence="1">
    <location>
        <position position="1"/>
    </location>
</feature>
<dbReference type="AlphaFoldDB" id="A0AA86VJG3"/>
<organism evidence="1 2">
    <name type="scientific">Sphenostylis stenocarpa</name>
    <dbReference type="NCBI Taxonomy" id="92480"/>
    <lineage>
        <taxon>Eukaryota</taxon>
        <taxon>Viridiplantae</taxon>
        <taxon>Streptophyta</taxon>
        <taxon>Embryophyta</taxon>
        <taxon>Tracheophyta</taxon>
        <taxon>Spermatophyta</taxon>
        <taxon>Magnoliopsida</taxon>
        <taxon>eudicotyledons</taxon>
        <taxon>Gunneridae</taxon>
        <taxon>Pentapetalae</taxon>
        <taxon>rosids</taxon>
        <taxon>fabids</taxon>
        <taxon>Fabales</taxon>
        <taxon>Fabaceae</taxon>
        <taxon>Papilionoideae</taxon>
        <taxon>50 kb inversion clade</taxon>
        <taxon>NPAAA clade</taxon>
        <taxon>indigoferoid/millettioid clade</taxon>
        <taxon>Phaseoleae</taxon>
        <taxon>Sphenostylis</taxon>
    </lineage>
</organism>
<dbReference type="EMBL" id="OY731401">
    <property type="protein sequence ID" value="CAJ1950507.1"/>
    <property type="molecule type" value="Genomic_DNA"/>
</dbReference>
<protein>
    <submittedName>
        <fullName evidence="1">Uncharacterized protein</fullName>
    </submittedName>
</protein>
<evidence type="ECO:0000313" key="2">
    <source>
        <dbReference type="Proteomes" id="UP001189624"/>
    </source>
</evidence>
<reference evidence="1" key="1">
    <citation type="submission" date="2023-10" db="EMBL/GenBank/DDBJ databases">
        <authorList>
            <person name="Domelevo Entfellner J.-B."/>
        </authorList>
    </citation>
    <scope>NUCLEOTIDE SEQUENCE</scope>
</reference>